<feature type="transmembrane region" description="Helical" evidence="1">
    <location>
        <begin position="407"/>
        <end position="428"/>
    </location>
</feature>
<evidence type="ECO:0000256" key="1">
    <source>
        <dbReference type="SAM" id="Phobius"/>
    </source>
</evidence>
<evidence type="ECO:0000313" key="3">
    <source>
        <dbReference type="Proteomes" id="UP000004535"/>
    </source>
</evidence>
<evidence type="ECO:0000313" key="2">
    <source>
        <dbReference type="EMBL" id="EEE09278.1"/>
    </source>
</evidence>
<comment type="caution">
    <text evidence="2">The sequence shown here is derived from an EMBL/GenBank/DDBJ whole genome shotgun (WGS) entry which is preliminary data.</text>
</comment>
<protein>
    <submittedName>
        <fullName evidence="2">Putative membrane protein</fullName>
    </submittedName>
</protein>
<dbReference type="EMBL" id="ACFC01000001">
    <property type="protein sequence ID" value="EEE09278.1"/>
    <property type="molecule type" value="Genomic_DNA"/>
</dbReference>
<keyword evidence="1" id="KW-1133">Transmembrane helix</keyword>
<feature type="transmembrane region" description="Helical" evidence="1">
    <location>
        <begin position="231"/>
        <end position="248"/>
    </location>
</feature>
<proteinExistence type="predicted"/>
<feature type="transmembrane region" description="Helical" evidence="1">
    <location>
        <begin position="20"/>
        <end position="38"/>
    </location>
</feature>
<feature type="transmembrane region" description="Helical" evidence="1">
    <location>
        <begin position="440"/>
        <end position="461"/>
    </location>
</feature>
<sequence>MVCFCAVVVNHKNSIQMLRNYIAIAIFIATMVKACLVIHHSPMIGYANNFDFARSESCIGVWQSYADQPKDRMHIGAPVSTLMRDGDIRSDMCSWSIDNAIPWIIGHLHDRGKIFPMQEIGLLRFTILSAIVTWLLWAAPSIRVIISISFALIFGDIAWISYFNTLYNETSVLAGAFIAIWSLVGLVAGDRKCFPLSFVGVATLGLSKVQYAPLAVMLAIVALLLLRDIRGIILLGASLIFFGAYSIASGPDIGLRHSTKIANNTDTYLGAVLPAAKDRVSATRQLGLPKSCIPSIGLNFYTPGVAEKHPCPDVINISRVKLIPLFILQPTTFFVPMWEILKRAKPVYLSYMGRIESPIMKNSRIYKGVVLTSASTYIDKLPTTAFASLVVLSIAAGLLVLVRNHGILAIASAICSLVALYAAGSSVFGDGYFEAPKHATLLGVCLLIQTACIIEFVISLMKSAQTAQLENSGVH</sequence>
<feature type="transmembrane region" description="Helical" evidence="1">
    <location>
        <begin position="144"/>
        <end position="163"/>
    </location>
</feature>
<feature type="transmembrane region" description="Helical" evidence="1">
    <location>
        <begin position="209"/>
        <end position="226"/>
    </location>
</feature>
<feature type="transmembrane region" description="Helical" evidence="1">
    <location>
        <begin position="170"/>
        <end position="189"/>
    </location>
</feature>
<gene>
    <name evidence="2" type="ORF">BURMUCGD2_4649</name>
</gene>
<keyword evidence="1" id="KW-0812">Transmembrane</keyword>
<reference evidence="2 3" key="1">
    <citation type="journal article" date="2012" name="J. Bacteriol.">
        <title>Draft Genome Sequence Determination for Cystic Fibrosis and Chronic Granulomatous Disease Burkholderia multivorans Isolates.</title>
        <authorList>
            <person name="Varga J.J."/>
            <person name="Losada L."/>
            <person name="Zelazny A.M."/>
            <person name="Brinkac L."/>
            <person name="Harkins D."/>
            <person name="Radune D."/>
            <person name="Hostetler J."/>
            <person name="Sampaio E.P."/>
            <person name="Ronning C.M."/>
            <person name="Nierman W.C."/>
            <person name="Greenberg D.E."/>
            <person name="Holland S.M."/>
            <person name="Goldberg J.B."/>
        </authorList>
    </citation>
    <scope>NUCLEOTIDE SEQUENCE [LARGE SCALE GENOMIC DNA]</scope>
    <source>
        <strain evidence="2 3">CGD2</strain>
    </source>
</reference>
<organism evidence="2 3">
    <name type="scientific">Burkholderia multivorans CGD2</name>
    <dbReference type="NCBI Taxonomy" id="513052"/>
    <lineage>
        <taxon>Bacteria</taxon>
        <taxon>Pseudomonadati</taxon>
        <taxon>Pseudomonadota</taxon>
        <taxon>Betaproteobacteria</taxon>
        <taxon>Burkholderiales</taxon>
        <taxon>Burkholderiaceae</taxon>
        <taxon>Burkholderia</taxon>
        <taxon>Burkholderia cepacia complex</taxon>
    </lineage>
</organism>
<name>B9BHU5_9BURK</name>
<keyword evidence="1" id="KW-0472">Membrane</keyword>
<dbReference type="AlphaFoldDB" id="B9BHU5"/>
<feature type="transmembrane region" description="Helical" evidence="1">
    <location>
        <begin position="121"/>
        <end position="138"/>
    </location>
</feature>
<dbReference type="Proteomes" id="UP000004535">
    <property type="component" value="Unassembled WGS sequence"/>
</dbReference>
<accession>B9BHU5</accession>
<feature type="transmembrane region" description="Helical" evidence="1">
    <location>
        <begin position="384"/>
        <end position="402"/>
    </location>
</feature>